<reference evidence="3" key="1">
    <citation type="submission" date="2022-11" db="UniProtKB">
        <authorList>
            <consortium name="WormBaseParasite"/>
        </authorList>
    </citation>
    <scope>IDENTIFICATION</scope>
</reference>
<evidence type="ECO:0000313" key="3">
    <source>
        <dbReference type="WBParaSite" id="jg5054"/>
    </source>
</evidence>
<dbReference type="Proteomes" id="UP000887574">
    <property type="component" value="Unplaced"/>
</dbReference>
<dbReference type="AlphaFoldDB" id="A0A915EEK7"/>
<protein>
    <submittedName>
        <fullName evidence="3">Mos1 transposase HTH domain-containing protein</fullName>
    </submittedName>
</protein>
<evidence type="ECO:0000313" key="2">
    <source>
        <dbReference type="Proteomes" id="UP000887574"/>
    </source>
</evidence>
<dbReference type="InterPro" id="IPR041426">
    <property type="entry name" value="Mos1_HTH"/>
</dbReference>
<accession>A0A915EEK7</accession>
<evidence type="ECO:0000259" key="1">
    <source>
        <dbReference type="Pfam" id="PF17906"/>
    </source>
</evidence>
<organism evidence="2 3">
    <name type="scientific">Ditylenchus dipsaci</name>
    <dbReference type="NCBI Taxonomy" id="166011"/>
    <lineage>
        <taxon>Eukaryota</taxon>
        <taxon>Metazoa</taxon>
        <taxon>Ecdysozoa</taxon>
        <taxon>Nematoda</taxon>
        <taxon>Chromadorea</taxon>
        <taxon>Rhabditida</taxon>
        <taxon>Tylenchina</taxon>
        <taxon>Tylenchomorpha</taxon>
        <taxon>Sphaerularioidea</taxon>
        <taxon>Anguinidae</taxon>
        <taxon>Anguininae</taxon>
        <taxon>Ditylenchus</taxon>
    </lineage>
</organism>
<feature type="domain" description="Mos1 transposase HTH" evidence="1">
    <location>
        <begin position="6"/>
        <end position="55"/>
    </location>
</feature>
<proteinExistence type="predicted"/>
<dbReference type="WBParaSite" id="jg5054">
    <property type="protein sequence ID" value="jg5054"/>
    <property type="gene ID" value="jg5054"/>
</dbReference>
<name>A0A915EEK7_9BILA</name>
<dbReference type="InterPro" id="IPR036910">
    <property type="entry name" value="HMG_box_dom_sf"/>
</dbReference>
<dbReference type="Gene3D" id="1.10.10.1450">
    <property type="match status" value="1"/>
</dbReference>
<keyword evidence="2" id="KW-1185">Reference proteome</keyword>
<sequence length="109" mass="12664">MSDEVPIKLRYFMLNHFEKGWTPEQSFADLTETYGEDVISKDSVNQWFSRFQSGDKNVEDEQESMLADVTGTSQATINRNLKQFETKQPNLPKRAMSAFFIWMQENVSA</sequence>
<dbReference type="SUPFAM" id="SSF47095">
    <property type="entry name" value="HMG-box"/>
    <property type="match status" value="1"/>
</dbReference>
<dbReference type="Pfam" id="PF17906">
    <property type="entry name" value="HTH_48"/>
    <property type="match status" value="1"/>
</dbReference>